<dbReference type="InterPro" id="IPR008969">
    <property type="entry name" value="CarboxyPept-like_regulatory"/>
</dbReference>
<dbReference type="InterPro" id="IPR000531">
    <property type="entry name" value="Beta-barrel_TonB"/>
</dbReference>
<dbReference type="InterPro" id="IPR012910">
    <property type="entry name" value="Plug_dom"/>
</dbReference>
<dbReference type="Gene3D" id="2.40.170.20">
    <property type="entry name" value="TonB-dependent receptor, beta-barrel domain"/>
    <property type="match status" value="1"/>
</dbReference>
<protein>
    <submittedName>
        <fullName evidence="15">TonB-dependent receptor</fullName>
    </submittedName>
</protein>
<evidence type="ECO:0000259" key="13">
    <source>
        <dbReference type="Pfam" id="PF00593"/>
    </source>
</evidence>
<evidence type="ECO:0000256" key="7">
    <source>
        <dbReference type="ARBA" id="ARBA00023136"/>
    </source>
</evidence>
<keyword evidence="3 10" id="KW-1134">Transmembrane beta strand</keyword>
<evidence type="ECO:0000256" key="8">
    <source>
        <dbReference type="ARBA" id="ARBA00023170"/>
    </source>
</evidence>
<dbReference type="Gene3D" id="2.170.130.10">
    <property type="entry name" value="TonB-dependent receptor, plug domain"/>
    <property type="match status" value="1"/>
</dbReference>
<evidence type="ECO:0000256" key="2">
    <source>
        <dbReference type="ARBA" id="ARBA00022448"/>
    </source>
</evidence>
<keyword evidence="8 15" id="KW-0675">Receptor</keyword>
<name>A0ABT8KQR7_9BACT</name>
<dbReference type="EMBL" id="JAUJEA010000003">
    <property type="protein sequence ID" value="MDN5201855.1"/>
    <property type="molecule type" value="Genomic_DNA"/>
</dbReference>
<comment type="subcellular location">
    <subcellularLocation>
        <location evidence="1 10">Cell outer membrane</location>
        <topology evidence="1 10">Multi-pass membrane protein</topology>
    </subcellularLocation>
</comment>
<dbReference type="Pfam" id="PF00593">
    <property type="entry name" value="TonB_dep_Rec_b-barrel"/>
    <property type="match status" value="1"/>
</dbReference>
<evidence type="ECO:0000256" key="9">
    <source>
        <dbReference type="ARBA" id="ARBA00023237"/>
    </source>
</evidence>
<dbReference type="Pfam" id="PF13715">
    <property type="entry name" value="CarbopepD_reg_2"/>
    <property type="match status" value="1"/>
</dbReference>
<evidence type="ECO:0000259" key="14">
    <source>
        <dbReference type="Pfam" id="PF07715"/>
    </source>
</evidence>
<keyword evidence="5 12" id="KW-0732">Signal</keyword>
<comment type="similarity">
    <text evidence="10 11">Belongs to the TonB-dependent receptor family.</text>
</comment>
<keyword evidence="2 10" id="KW-0813">Transport</keyword>
<dbReference type="SUPFAM" id="SSF56935">
    <property type="entry name" value="Porins"/>
    <property type="match status" value="1"/>
</dbReference>
<feature type="domain" description="TonB-dependent receptor-like beta-barrel" evidence="13">
    <location>
        <begin position="386"/>
        <end position="859"/>
    </location>
</feature>
<dbReference type="Pfam" id="PF07715">
    <property type="entry name" value="Plug"/>
    <property type="match status" value="1"/>
</dbReference>
<reference evidence="15" key="1">
    <citation type="submission" date="2023-06" db="EMBL/GenBank/DDBJ databases">
        <title>Genomic of Parafulvivirga corallium.</title>
        <authorList>
            <person name="Wang G."/>
        </authorList>
    </citation>
    <scope>NUCLEOTIDE SEQUENCE</scope>
    <source>
        <strain evidence="15">BMA10</strain>
    </source>
</reference>
<evidence type="ECO:0000256" key="12">
    <source>
        <dbReference type="SAM" id="SignalP"/>
    </source>
</evidence>
<dbReference type="PROSITE" id="PS52016">
    <property type="entry name" value="TONB_DEPENDENT_REC_3"/>
    <property type="match status" value="1"/>
</dbReference>
<comment type="caution">
    <text evidence="15">The sequence shown here is derived from an EMBL/GenBank/DDBJ whole genome shotgun (WGS) entry which is preliminary data.</text>
</comment>
<evidence type="ECO:0000256" key="4">
    <source>
        <dbReference type="ARBA" id="ARBA00022692"/>
    </source>
</evidence>
<proteinExistence type="inferred from homology"/>
<keyword evidence="6 11" id="KW-0798">TonB box</keyword>
<dbReference type="Gene3D" id="2.60.40.1120">
    <property type="entry name" value="Carboxypeptidase-like, regulatory domain"/>
    <property type="match status" value="1"/>
</dbReference>
<keyword evidence="16" id="KW-1185">Reference proteome</keyword>
<evidence type="ECO:0000313" key="15">
    <source>
        <dbReference type="EMBL" id="MDN5201855.1"/>
    </source>
</evidence>
<feature type="signal peptide" evidence="12">
    <location>
        <begin position="1"/>
        <end position="21"/>
    </location>
</feature>
<accession>A0ABT8KQR7</accession>
<dbReference type="PANTHER" id="PTHR30069:SF29">
    <property type="entry name" value="HEMOGLOBIN AND HEMOGLOBIN-HAPTOGLOBIN-BINDING PROTEIN 1-RELATED"/>
    <property type="match status" value="1"/>
</dbReference>
<evidence type="ECO:0000256" key="11">
    <source>
        <dbReference type="RuleBase" id="RU003357"/>
    </source>
</evidence>
<evidence type="ECO:0000256" key="3">
    <source>
        <dbReference type="ARBA" id="ARBA00022452"/>
    </source>
</evidence>
<dbReference type="SUPFAM" id="SSF49464">
    <property type="entry name" value="Carboxypeptidase regulatory domain-like"/>
    <property type="match status" value="1"/>
</dbReference>
<sequence>MRKSLLLFFLSLLILCGGAFAQTGAITGKVVDDSNNEALIGATVLIKGTTIGATTDIQGNFTIDNVETGSKTVVVSYVGFDNREMLVKVTSGKTVNLGTIGISAASIGLKEVEVIASVAIDRQTPVAVSTIKGQEIEARVGNQEFPEILKVTPSVYATKQGGGFGDSRINVRGFDQRNTAVLINGVPVNDMENGWVFWSNWAGLSDVSSSIQVQRGLGASKLAVSSVGGTINIITNAANNKKGGAFKTSIGNDGYAKVGLVLSTGLGENGWAFTVQGTHTRGDGYVDGTKFRAYSYFASIAKVFNSSHSINLTAIGAPQWHHQRTIGTFDGITISTFRERGIKYNHLWGNLNGEEFTWRRNFYHKPKIFLNHYWNISERTELATTAYVSYGRGGGTGPRGRLNGSFETSSRFKDANGQVRFDDIVRWNSGTDVPDFGDPKETWGVENPDVDNRRGYFADKFVVSNSARNGFIRRASMNAHNWVGVLSNLTHSLNKNLTLVVGLDMRHYRGIHYRRVDNLLGADAYYTNRNINIQGNFITQQKESKALAELKDDQKLNYHNDGLVKWIGTFGQLEYTKGDLSVFGTVSVSNQGFKRIDYFNYLDGDPQQETDWQNFLGGNVKAGANYNIDEHHNVFANVGLISRQPIFDNVFLNFVNDINEDIENERITAFEVGYGFRSQYFNANLNLYRTAWTNRFLNRSVTLQSGDGTANLAGIDQVHTGVELDLVVRPVPNLTINGMVSIGDWSYGDNVTADVFDDNQQKIGQFQLFLDGVKVGDAAQTSARLGVTWEAVKNLRFYGSYYYADALYADYNVATDETFATPGNQALELPSYSLVDTGISYGFKIGSTDLTWGLNINNLFDKEYISESETNIVEEGRFDDNIAFFGFGRTWNTSLKIRF</sequence>
<evidence type="ECO:0000256" key="1">
    <source>
        <dbReference type="ARBA" id="ARBA00004571"/>
    </source>
</evidence>
<dbReference type="InterPro" id="IPR039426">
    <property type="entry name" value="TonB-dep_rcpt-like"/>
</dbReference>
<feature type="domain" description="TonB-dependent receptor plug" evidence="14">
    <location>
        <begin position="122"/>
        <end position="230"/>
    </location>
</feature>
<evidence type="ECO:0000256" key="6">
    <source>
        <dbReference type="ARBA" id="ARBA00023077"/>
    </source>
</evidence>
<dbReference type="RefSeq" id="WP_346751880.1">
    <property type="nucleotide sequence ID" value="NZ_JAUJEA010000003.1"/>
</dbReference>
<dbReference type="PANTHER" id="PTHR30069">
    <property type="entry name" value="TONB-DEPENDENT OUTER MEMBRANE RECEPTOR"/>
    <property type="match status" value="1"/>
</dbReference>
<keyword evidence="7 10" id="KW-0472">Membrane</keyword>
<keyword evidence="9 10" id="KW-0998">Cell outer membrane</keyword>
<evidence type="ECO:0000256" key="10">
    <source>
        <dbReference type="PROSITE-ProRule" id="PRU01360"/>
    </source>
</evidence>
<dbReference type="InterPro" id="IPR036942">
    <property type="entry name" value="Beta-barrel_TonB_sf"/>
</dbReference>
<keyword evidence="4 10" id="KW-0812">Transmembrane</keyword>
<dbReference type="Proteomes" id="UP001172082">
    <property type="component" value="Unassembled WGS sequence"/>
</dbReference>
<feature type="chain" id="PRO_5046077112" evidence="12">
    <location>
        <begin position="22"/>
        <end position="899"/>
    </location>
</feature>
<organism evidence="15 16">
    <name type="scientific">Splendidivirga corallicola</name>
    <dbReference type="NCBI Taxonomy" id="3051826"/>
    <lineage>
        <taxon>Bacteria</taxon>
        <taxon>Pseudomonadati</taxon>
        <taxon>Bacteroidota</taxon>
        <taxon>Cytophagia</taxon>
        <taxon>Cytophagales</taxon>
        <taxon>Splendidivirgaceae</taxon>
        <taxon>Splendidivirga</taxon>
    </lineage>
</organism>
<evidence type="ECO:0000313" key="16">
    <source>
        <dbReference type="Proteomes" id="UP001172082"/>
    </source>
</evidence>
<dbReference type="InterPro" id="IPR037066">
    <property type="entry name" value="Plug_dom_sf"/>
</dbReference>
<gene>
    <name evidence="15" type="ORF">QQ008_10790</name>
</gene>
<evidence type="ECO:0000256" key="5">
    <source>
        <dbReference type="ARBA" id="ARBA00022729"/>
    </source>
</evidence>